<reference evidence="2 3" key="1">
    <citation type="submission" date="2021-06" db="EMBL/GenBank/DDBJ databases">
        <authorList>
            <person name="Palmer J.M."/>
        </authorList>
    </citation>
    <scope>NUCLEOTIDE SEQUENCE [LARGE SCALE GENOMIC DNA]</scope>
    <source>
        <strain evidence="3">if_2019</strain>
        <tissue evidence="2">Muscle</tissue>
    </source>
</reference>
<dbReference type="Proteomes" id="UP001482620">
    <property type="component" value="Unassembled WGS sequence"/>
</dbReference>
<feature type="non-terminal residue" evidence="2">
    <location>
        <position position="166"/>
    </location>
</feature>
<name>A0ABV0T9L5_9TELE</name>
<evidence type="ECO:0000313" key="3">
    <source>
        <dbReference type="Proteomes" id="UP001482620"/>
    </source>
</evidence>
<feature type="region of interest" description="Disordered" evidence="1">
    <location>
        <begin position="136"/>
        <end position="155"/>
    </location>
</feature>
<evidence type="ECO:0000313" key="2">
    <source>
        <dbReference type="EMBL" id="MEQ2229121.1"/>
    </source>
</evidence>
<protein>
    <submittedName>
        <fullName evidence="2">Uncharacterized protein</fullName>
    </submittedName>
</protein>
<keyword evidence="3" id="KW-1185">Reference proteome</keyword>
<proteinExistence type="predicted"/>
<accession>A0ABV0T9L5</accession>
<comment type="caution">
    <text evidence="2">The sequence shown here is derived from an EMBL/GenBank/DDBJ whole genome shotgun (WGS) entry which is preliminary data.</text>
</comment>
<evidence type="ECO:0000256" key="1">
    <source>
        <dbReference type="SAM" id="MobiDB-lite"/>
    </source>
</evidence>
<gene>
    <name evidence="2" type="ORF">ILYODFUR_015682</name>
</gene>
<sequence length="166" mass="18717">MQVRKTGNLNHRKQSLKRHRAENKLKTLKKRQLDPTIWLIERRSCGLLKQAGHKVASLRQNAKSLQINICHSAKLKPKMTTHVQNAKAQLSYIEEDQINSCNVVNTAARAESWRSLCVMQLQNCLQCPFLPSSPPSLRSADQKNMGQKASLAQEADEAVEVFSTIS</sequence>
<feature type="compositionally biased region" description="Basic residues" evidence="1">
    <location>
        <begin position="10"/>
        <end position="24"/>
    </location>
</feature>
<organism evidence="2 3">
    <name type="scientific">Ilyodon furcidens</name>
    <name type="common">goldbreast splitfin</name>
    <dbReference type="NCBI Taxonomy" id="33524"/>
    <lineage>
        <taxon>Eukaryota</taxon>
        <taxon>Metazoa</taxon>
        <taxon>Chordata</taxon>
        <taxon>Craniata</taxon>
        <taxon>Vertebrata</taxon>
        <taxon>Euteleostomi</taxon>
        <taxon>Actinopterygii</taxon>
        <taxon>Neopterygii</taxon>
        <taxon>Teleostei</taxon>
        <taxon>Neoteleostei</taxon>
        <taxon>Acanthomorphata</taxon>
        <taxon>Ovalentaria</taxon>
        <taxon>Atherinomorphae</taxon>
        <taxon>Cyprinodontiformes</taxon>
        <taxon>Goodeidae</taxon>
        <taxon>Ilyodon</taxon>
    </lineage>
</organism>
<dbReference type="EMBL" id="JAHRIQ010024557">
    <property type="protein sequence ID" value="MEQ2229121.1"/>
    <property type="molecule type" value="Genomic_DNA"/>
</dbReference>
<feature type="region of interest" description="Disordered" evidence="1">
    <location>
        <begin position="1"/>
        <end position="24"/>
    </location>
</feature>